<dbReference type="GO" id="GO:0030163">
    <property type="term" value="P:protein catabolic process"/>
    <property type="evidence" value="ECO:0007669"/>
    <property type="project" value="UniProtKB-ARBA"/>
</dbReference>
<dbReference type="InterPro" id="IPR056423">
    <property type="entry name" value="BACK_BPM_SPOP"/>
</dbReference>
<keyword evidence="9" id="KW-1185">Reference proteome</keyword>
<feature type="domain" description="BTB" evidence="6">
    <location>
        <begin position="258"/>
        <end position="328"/>
    </location>
</feature>
<evidence type="ECO:0000259" key="6">
    <source>
        <dbReference type="PROSITE" id="PS50097"/>
    </source>
</evidence>
<dbReference type="AlphaFoldDB" id="A0A232F845"/>
<evidence type="ECO:0000313" key="8">
    <source>
        <dbReference type="EMBL" id="OXU26477.1"/>
    </source>
</evidence>
<dbReference type="Pfam" id="PF22486">
    <property type="entry name" value="MATH_2"/>
    <property type="match status" value="1"/>
</dbReference>
<dbReference type="PANTHER" id="PTHR24413">
    <property type="entry name" value="SPECKLE-TYPE POZ PROTEIN"/>
    <property type="match status" value="1"/>
</dbReference>
<comment type="similarity">
    <text evidence="3">Belongs to the Tdpoz family.</text>
</comment>
<evidence type="ECO:0008006" key="10">
    <source>
        <dbReference type="Google" id="ProtNLM"/>
    </source>
</evidence>
<evidence type="ECO:0000256" key="3">
    <source>
        <dbReference type="ARBA" id="ARBA00010846"/>
    </source>
</evidence>
<dbReference type="Pfam" id="PF00651">
    <property type="entry name" value="BTB"/>
    <property type="match status" value="1"/>
</dbReference>
<name>A0A232F845_9HYME</name>
<dbReference type="GO" id="GO:0005634">
    <property type="term" value="C:nucleus"/>
    <property type="evidence" value="ECO:0007669"/>
    <property type="project" value="UniProtKB-SubCell"/>
</dbReference>
<dbReference type="InterPro" id="IPR000210">
    <property type="entry name" value="BTB/POZ_dom"/>
</dbReference>
<dbReference type="EMBL" id="NNAY01000792">
    <property type="protein sequence ID" value="OXU26477.1"/>
    <property type="molecule type" value="Genomic_DNA"/>
</dbReference>
<organism evidence="8 9">
    <name type="scientific">Trichomalopsis sarcophagae</name>
    <dbReference type="NCBI Taxonomy" id="543379"/>
    <lineage>
        <taxon>Eukaryota</taxon>
        <taxon>Metazoa</taxon>
        <taxon>Ecdysozoa</taxon>
        <taxon>Arthropoda</taxon>
        <taxon>Hexapoda</taxon>
        <taxon>Insecta</taxon>
        <taxon>Pterygota</taxon>
        <taxon>Neoptera</taxon>
        <taxon>Endopterygota</taxon>
        <taxon>Hymenoptera</taxon>
        <taxon>Apocrita</taxon>
        <taxon>Proctotrupomorpha</taxon>
        <taxon>Chalcidoidea</taxon>
        <taxon>Pteromalidae</taxon>
        <taxon>Pteromalinae</taxon>
        <taxon>Trichomalopsis</taxon>
    </lineage>
</organism>
<dbReference type="PROSITE" id="PS50097">
    <property type="entry name" value="BTB"/>
    <property type="match status" value="1"/>
</dbReference>
<comment type="caution">
    <text evidence="8">The sequence shown here is derived from an EMBL/GenBank/DDBJ whole genome shotgun (WGS) entry which is preliminary data.</text>
</comment>
<evidence type="ECO:0000256" key="2">
    <source>
        <dbReference type="ARBA" id="ARBA00004906"/>
    </source>
</evidence>
<dbReference type="Gene3D" id="2.60.210.10">
    <property type="entry name" value="Apoptosis, Tumor Necrosis Factor Receptor Associated Protein 2, Chain A"/>
    <property type="match status" value="1"/>
</dbReference>
<dbReference type="STRING" id="543379.A0A232F845"/>
<evidence type="ECO:0000256" key="5">
    <source>
        <dbReference type="ARBA" id="ARBA00023242"/>
    </source>
</evidence>
<dbReference type="InterPro" id="IPR011333">
    <property type="entry name" value="SKP1/BTB/POZ_sf"/>
</dbReference>
<dbReference type="Gene3D" id="1.25.40.420">
    <property type="match status" value="1"/>
</dbReference>
<protein>
    <recommendedName>
        <fullName evidence="10">BTB domain-containing protein</fullName>
    </recommendedName>
</protein>
<dbReference type="InterPro" id="IPR002083">
    <property type="entry name" value="MATH/TRAF_dom"/>
</dbReference>
<feature type="domain" description="MATH" evidence="7">
    <location>
        <begin position="99"/>
        <end position="215"/>
    </location>
</feature>
<evidence type="ECO:0000313" key="9">
    <source>
        <dbReference type="Proteomes" id="UP000215335"/>
    </source>
</evidence>
<dbReference type="Proteomes" id="UP000215335">
    <property type="component" value="Unassembled WGS sequence"/>
</dbReference>
<evidence type="ECO:0000256" key="4">
    <source>
        <dbReference type="ARBA" id="ARBA00022786"/>
    </source>
</evidence>
<dbReference type="Pfam" id="PF24570">
    <property type="entry name" value="BACK_BPM_SPOP"/>
    <property type="match status" value="1"/>
</dbReference>
<keyword evidence="4" id="KW-0833">Ubl conjugation pathway</keyword>
<dbReference type="PROSITE" id="PS50144">
    <property type="entry name" value="MATH"/>
    <property type="match status" value="1"/>
</dbReference>
<dbReference type="Gene3D" id="3.30.710.10">
    <property type="entry name" value="Potassium Channel Kv1.1, Chain A"/>
    <property type="match status" value="1"/>
</dbReference>
<reference evidence="8 9" key="1">
    <citation type="journal article" date="2017" name="Curr. Biol.">
        <title>The Evolution of Venom by Co-option of Single-Copy Genes.</title>
        <authorList>
            <person name="Martinson E.O."/>
            <person name="Mrinalini"/>
            <person name="Kelkar Y.D."/>
            <person name="Chang C.H."/>
            <person name="Werren J.H."/>
        </authorList>
    </citation>
    <scope>NUCLEOTIDE SEQUENCE [LARGE SCALE GENOMIC DNA]</scope>
    <source>
        <strain evidence="8 9">Alberta</strain>
        <tissue evidence="8">Whole body</tissue>
    </source>
</reference>
<comment type="pathway">
    <text evidence="2">Protein modification; protein ubiquitination.</text>
</comment>
<dbReference type="SUPFAM" id="SSF54695">
    <property type="entry name" value="POZ domain"/>
    <property type="match status" value="1"/>
</dbReference>
<dbReference type="CDD" id="cd00121">
    <property type="entry name" value="MATH"/>
    <property type="match status" value="1"/>
</dbReference>
<dbReference type="SUPFAM" id="SSF49599">
    <property type="entry name" value="TRAF domain-like"/>
    <property type="match status" value="1"/>
</dbReference>
<dbReference type="InterPro" id="IPR008974">
    <property type="entry name" value="TRAF-like"/>
</dbReference>
<proteinExistence type="inferred from homology"/>
<evidence type="ECO:0000256" key="1">
    <source>
        <dbReference type="ARBA" id="ARBA00004123"/>
    </source>
</evidence>
<evidence type="ECO:0000259" key="7">
    <source>
        <dbReference type="PROSITE" id="PS50144"/>
    </source>
</evidence>
<dbReference type="SMART" id="SM00225">
    <property type="entry name" value="BTB"/>
    <property type="match status" value="1"/>
</dbReference>
<gene>
    <name evidence="8" type="ORF">TSAR_009240</name>
</gene>
<accession>A0A232F845</accession>
<comment type="subcellular location">
    <subcellularLocation>
        <location evidence="1">Nucleus</location>
    </subcellularLocation>
</comment>
<sequence length="453" mass="51065">MLDIRGSNCELRCGGSGDLCESHGLVSKLQQLQTNNRSQFEQLGSDLNFGTVAVADRCLMAAKKNSIIPALLILILFSWRVNGVTYSETWSVTQFEVLNLKYAWMINNFKSITLNDLSDSIYSPEFWPSGNEDFKWRLKLSPESSEDSTYMSLFLSHVNYDTVHVNYTLSIGSVKGETSYTFEGFNGLGWETFIERNKAFNSCQPNGTLIINCEIHAISSIIETSGMDTDHYASIKNQTFEKKLSDELVSLLDDEKYSDVTITIEDNEIEAHKLILAARSPVFASLLMENDTGNNNENSSSIEITDVKPKVFRMLLRYIYTDKIDGVDSDVAKDLLVAAIKYDVEGLRETCEEILYNSINVGNAIEILDIADQYNITELKSKASKFVAKNAPNVIQSTGYKSLERSKPSLMYQAFRTLVQEYRLGHGGLTVVEYKIVIPMEISCKIWLTRIKQ</sequence>
<keyword evidence="5" id="KW-0539">Nucleus</keyword>